<keyword evidence="1" id="KW-1133">Transmembrane helix</keyword>
<dbReference type="AlphaFoldDB" id="A0A2U3D0R5"/>
<comment type="caution">
    <text evidence="2">The sequence shown here is derived from an EMBL/GenBank/DDBJ whole genome shotgun (WGS) entry which is preliminary data.</text>
</comment>
<dbReference type="EMBL" id="MPDK01000046">
    <property type="protein sequence ID" value="PWI54872.1"/>
    <property type="molecule type" value="Genomic_DNA"/>
</dbReference>
<feature type="transmembrane region" description="Helical" evidence="1">
    <location>
        <begin position="74"/>
        <end position="91"/>
    </location>
</feature>
<gene>
    <name evidence="2" type="ORF">BM613_13580</name>
</gene>
<keyword evidence="3" id="KW-1185">Reference proteome</keyword>
<dbReference type="Proteomes" id="UP000245380">
    <property type="component" value="Unassembled WGS sequence"/>
</dbReference>
<evidence type="ECO:0000313" key="2">
    <source>
        <dbReference type="EMBL" id="PWI54872.1"/>
    </source>
</evidence>
<dbReference type="OrthoDB" id="2937308at2"/>
<evidence type="ECO:0000256" key="1">
    <source>
        <dbReference type="SAM" id="Phobius"/>
    </source>
</evidence>
<organism evidence="2 3">
    <name type="scientific">Sulfoacidibacillus thermotolerans</name>
    <name type="common">Acidibacillus sulfuroxidans</name>
    <dbReference type="NCBI Taxonomy" id="1765684"/>
    <lineage>
        <taxon>Bacteria</taxon>
        <taxon>Bacillati</taxon>
        <taxon>Bacillota</taxon>
        <taxon>Bacilli</taxon>
        <taxon>Bacillales</taxon>
        <taxon>Alicyclobacillaceae</taxon>
        <taxon>Sulfoacidibacillus</taxon>
    </lineage>
</organism>
<evidence type="ECO:0000313" key="3">
    <source>
        <dbReference type="Proteomes" id="UP000245380"/>
    </source>
</evidence>
<keyword evidence="1" id="KW-0812">Transmembrane</keyword>
<proteinExistence type="predicted"/>
<keyword evidence="1" id="KW-0472">Membrane</keyword>
<name>A0A2U3D0R5_SULT2</name>
<dbReference type="RefSeq" id="WP_109431737.1">
    <property type="nucleotide sequence ID" value="NZ_MPDK01000046.1"/>
</dbReference>
<sequence length="120" mass="13799">MGNVRDIVRRHVELETLKDLLGVRFEDTSDEEKNRLLDKLRSRGEIDREIESILNAFLVDIDAPRRKKRKQLKFIYSGLGLLLTTFIGYAVNVTSWVFVAILSIVLLAINGVFVFYADLD</sequence>
<feature type="transmembrane region" description="Helical" evidence="1">
    <location>
        <begin position="97"/>
        <end position="117"/>
    </location>
</feature>
<protein>
    <submittedName>
        <fullName evidence="2">Uncharacterized protein</fullName>
    </submittedName>
</protein>
<reference evidence="2 3" key="1">
    <citation type="submission" date="2016-11" db="EMBL/GenBank/DDBJ databases">
        <title>Comparative genomics of Acidibacillus ferroxidans species.</title>
        <authorList>
            <person name="Oliveira G."/>
            <person name="Nunes G."/>
            <person name="Oliveira R."/>
            <person name="Araujo F."/>
            <person name="Salim A."/>
            <person name="Scholte L."/>
            <person name="Morais D."/>
            <person name="Nancucheo I."/>
            <person name="Johnson D.B."/>
            <person name="Grail B."/>
            <person name="Bittencourt J."/>
            <person name="Valadares R."/>
        </authorList>
    </citation>
    <scope>NUCLEOTIDE SEQUENCE [LARGE SCALE GENOMIC DNA]</scope>
    <source>
        <strain evidence="2 3">Y002</strain>
    </source>
</reference>
<accession>A0A2U3D0R5</accession>